<accession>A0A392NSK5</accession>
<feature type="domain" description="Inositol polyphosphate-related phosphatase" evidence="3">
    <location>
        <begin position="34"/>
        <end position="98"/>
    </location>
</feature>
<dbReference type="SUPFAM" id="SSF56219">
    <property type="entry name" value="DNase I-like"/>
    <property type="match status" value="1"/>
</dbReference>
<evidence type="ECO:0000313" key="5">
    <source>
        <dbReference type="Proteomes" id="UP000265520"/>
    </source>
</evidence>
<organism evidence="4 5">
    <name type="scientific">Trifolium medium</name>
    <dbReference type="NCBI Taxonomy" id="97028"/>
    <lineage>
        <taxon>Eukaryota</taxon>
        <taxon>Viridiplantae</taxon>
        <taxon>Streptophyta</taxon>
        <taxon>Embryophyta</taxon>
        <taxon>Tracheophyta</taxon>
        <taxon>Spermatophyta</taxon>
        <taxon>Magnoliopsida</taxon>
        <taxon>eudicotyledons</taxon>
        <taxon>Gunneridae</taxon>
        <taxon>Pentapetalae</taxon>
        <taxon>rosids</taxon>
        <taxon>fabids</taxon>
        <taxon>Fabales</taxon>
        <taxon>Fabaceae</taxon>
        <taxon>Papilionoideae</taxon>
        <taxon>50 kb inversion clade</taxon>
        <taxon>NPAAA clade</taxon>
        <taxon>Hologalegina</taxon>
        <taxon>IRL clade</taxon>
        <taxon>Trifolieae</taxon>
        <taxon>Trifolium</taxon>
    </lineage>
</organism>
<comment type="similarity">
    <text evidence="1">Belongs to the inositol polyphosphate 5-phosphatase family.</text>
</comment>
<comment type="caution">
    <text evidence="4">The sequence shown here is derived from an EMBL/GenBank/DDBJ whole genome shotgun (WGS) entry which is preliminary data.</text>
</comment>
<dbReference type="EMBL" id="LXQA010048008">
    <property type="protein sequence ID" value="MCI02066.1"/>
    <property type="molecule type" value="Genomic_DNA"/>
</dbReference>
<dbReference type="GO" id="GO:0004439">
    <property type="term" value="F:phosphatidylinositol-4,5-bisphosphate 5-phosphatase activity"/>
    <property type="evidence" value="ECO:0007669"/>
    <property type="project" value="TreeGrafter"/>
</dbReference>
<evidence type="ECO:0000259" key="3">
    <source>
        <dbReference type="Pfam" id="PF22669"/>
    </source>
</evidence>
<reference evidence="4 5" key="1">
    <citation type="journal article" date="2018" name="Front. Plant Sci.">
        <title>Red Clover (Trifolium pratense) and Zigzag Clover (T. medium) - A Picture of Genomic Similarities and Differences.</title>
        <authorList>
            <person name="Dluhosova J."/>
            <person name="Istvanek J."/>
            <person name="Nedelnik J."/>
            <person name="Repkova J."/>
        </authorList>
    </citation>
    <scope>NUCLEOTIDE SEQUENCE [LARGE SCALE GENOMIC DNA]</scope>
    <source>
        <strain evidence="5">cv. 10/8</strain>
        <tissue evidence="4">Leaf</tissue>
    </source>
</reference>
<dbReference type="GO" id="GO:0004445">
    <property type="term" value="F:inositol-polyphosphate 5-phosphatase activity"/>
    <property type="evidence" value="ECO:0007669"/>
    <property type="project" value="InterPro"/>
</dbReference>
<protein>
    <submittedName>
        <fullName evidence="4">Type I inositol 145-trisphosphate 5-phosphatase 2</fullName>
    </submittedName>
</protein>
<keyword evidence="5" id="KW-1185">Reference proteome</keyword>
<dbReference type="GO" id="GO:0046856">
    <property type="term" value="P:phosphatidylinositol dephosphorylation"/>
    <property type="evidence" value="ECO:0007669"/>
    <property type="project" value="InterPro"/>
</dbReference>
<dbReference type="PANTHER" id="PTHR45666">
    <property type="entry name" value="TYPE IV INOSITOL POLYPHOSPHATE 5-PHOSPHATASE 9"/>
    <property type="match status" value="1"/>
</dbReference>
<dbReference type="AlphaFoldDB" id="A0A392NSK5"/>
<evidence type="ECO:0000256" key="1">
    <source>
        <dbReference type="ARBA" id="ARBA00010768"/>
    </source>
</evidence>
<dbReference type="InterPro" id="IPR045849">
    <property type="entry name" value="IP5P_plant"/>
</dbReference>
<evidence type="ECO:0000256" key="2">
    <source>
        <dbReference type="ARBA" id="ARBA00022801"/>
    </source>
</evidence>
<name>A0A392NSK5_9FABA</name>
<keyword evidence="2" id="KW-0378">Hydrolase</keyword>
<proteinExistence type="inferred from homology"/>
<dbReference type="Pfam" id="PF22669">
    <property type="entry name" value="Exo_endo_phos2"/>
    <property type="match status" value="1"/>
</dbReference>
<dbReference type="InterPro" id="IPR036691">
    <property type="entry name" value="Endo/exonu/phosph_ase_sf"/>
</dbReference>
<dbReference type="Gene3D" id="3.60.10.10">
    <property type="entry name" value="Endonuclease/exonuclease/phosphatase"/>
    <property type="match status" value="1"/>
</dbReference>
<feature type="non-terminal residue" evidence="4">
    <location>
        <position position="1"/>
    </location>
</feature>
<dbReference type="Proteomes" id="UP000265520">
    <property type="component" value="Unassembled WGS sequence"/>
</dbReference>
<dbReference type="PANTHER" id="PTHR45666:SF21">
    <property type="entry name" value="TYPE I INOSITOL POLYPHOSPHATE 5-PHOSPHATASE 2"/>
    <property type="match status" value="1"/>
</dbReference>
<dbReference type="InterPro" id="IPR000300">
    <property type="entry name" value="IPPc"/>
</dbReference>
<dbReference type="GO" id="GO:0034485">
    <property type="term" value="F:phosphatidylinositol-3,4,5-trisphosphate 5-phosphatase activity"/>
    <property type="evidence" value="ECO:0007669"/>
    <property type="project" value="TreeGrafter"/>
</dbReference>
<evidence type="ECO:0000313" key="4">
    <source>
        <dbReference type="EMBL" id="MCI02066.1"/>
    </source>
</evidence>
<sequence length="112" mass="12586">DSLDDVSEILSDEGDDAFIELPENQDDNEVGETKSHARYVRIISKQMVGIYVSVWVQRRLRRHINNLKVSPVGVGLMGYMGNKSDFLVRRLELSDQYVRFGGSKIGGSKKVG</sequence>